<protein>
    <submittedName>
        <fullName evidence="1">Uncharacterized protein</fullName>
    </submittedName>
</protein>
<organism evidence="1 2">
    <name type="scientific">Hohenbuehelia grisea</name>
    <dbReference type="NCBI Taxonomy" id="104357"/>
    <lineage>
        <taxon>Eukaryota</taxon>
        <taxon>Fungi</taxon>
        <taxon>Dikarya</taxon>
        <taxon>Basidiomycota</taxon>
        <taxon>Agaricomycotina</taxon>
        <taxon>Agaricomycetes</taxon>
        <taxon>Agaricomycetidae</taxon>
        <taxon>Agaricales</taxon>
        <taxon>Pleurotineae</taxon>
        <taxon>Pleurotaceae</taxon>
        <taxon>Hohenbuehelia</taxon>
    </lineage>
</organism>
<comment type="caution">
    <text evidence="1">The sequence shown here is derived from an EMBL/GenBank/DDBJ whole genome shotgun (WGS) entry which is preliminary data.</text>
</comment>
<sequence length="134" mass="15673">MPPLHDKYIRSYAMFMAIRNLISTNPDYRAFAQQLHLDAEILHNLRNTRYLRGREPVMKLGNLHLAWEYAKEHHDHHQFVQMLRVSPEVFDVLLILIRDHPVFQNNSNNSQAPVQDQLAVTLFRLGRYGNGASV</sequence>
<dbReference type="Proteomes" id="UP001556367">
    <property type="component" value="Unassembled WGS sequence"/>
</dbReference>
<gene>
    <name evidence="1" type="ORF">HGRIS_005408</name>
</gene>
<evidence type="ECO:0000313" key="2">
    <source>
        <dbReference type="Proteomes" id="UP001556367"/>
    </source>
</evidence>
<reference evidence="2" key="1">
    <citation type="submission" date="2024-06" db="EMBL/GenBank/DDBJ databases">
        <title>Multi-omics analyses provide insights into the biosynthesis of the anticancer antibiotic pleurotin in Hohenbuehelia grisea.</title>
        <authorList>
            <person name="Weaver J.A."/>
            <person name="Alberti F."/>
        </authorList>
    </citation>
    <scope>NUCLEOTIDE SEQUENCE [LARGE SCALE GENOMIC DNA]</scope>
    <source>
        <strain evidence="2">T-177</strain>
    </source>
</reference>
<accession>A0ABR3JGJ8</accession>
<evidence type="ECO:0000313" key="1">
    <source>
        <dbReference type="EMBL" id="KAL0954280.1"/>
    </source>
</evidence>
<dbReference type="EMBL" id="JASNQZ010000008">
    <property type="protein sequence ID" value="KAL0954280.1"/>
    <property type="molecule type" value="Genomic_DNA"/>
</dbReference>
<keyword evidence="2" id="KW-1185">Reference proteome</keyword>
<proteinExistence type="predicted"/>
<name>A0ABR3JGJ8_9AGAR</name>